<name>A0AAV8VCD9_9CUCU</name>
<gene>
    <name evidence="1" type="ORF">NQ315_006006</name>
</gene>
<keyword evidence="2" id="KW-1185">Reference proteome</keyword>
<reference evidence="1 2" key="1">
    <citation type="journal article" date="2023" name="Insect Mol. Biol.">
        <title>Genome sequencing provides insights into the evolution of gene families encoding plant cell wall-degrading enzymes in longhorned beetles.</title>
        <authorList>
            <person name="Shin N.R."/>
            <person name="Okamura Y."/>
            <person name="Kirsch R."/>
            <person name="Pauchet Y."/>
        </authorList>
    </citation>
    <scope>NUCLEOTIDE SEQUENCE [LARGE SCALE GENOMIC DNA]</scope>
    <source>
        <strain evidence="1">EAD_L_NR</strain>
    </source>
</reference>
<evidence type="ECO:0000313" key="1">
    <source>
        <dbReference type="EMBL" id="KAJ8911660.1"/>
    </source>
</evidence>
<organism evidence="1 2">
    <name type="scientific">Exocentrus adspersus</name>
    <dbReference type="NCBI Taxonomy" id="1586481"/>
    <lineage>
        <taxon>Eukaryota</taxon>
        <taxon>Metazoa</taxon>
        <taxon>Ecdysozoa</taxon>
        <taxon>Arthropoda</taxon>
        <taxon>Hexapoda</taxon>
        <taxon>Insecta</taxon>
        <taxon>Pterygota</taxon>
        <taxon>Neoptera</taxon>
        <taxon>Endopterygota</taxon>
        <taxon>Coleoptera</taxon>
        <taxon>Polyphaga</taxon>
        <taxon>Cucujiformia</taxon>
        <taxon>Chrysomeloidea</taxon>
        <taxon>Cerambycidae</taxon>
        <taxon>Lamiinae</taxon>
        <taxon>Acanthocinini</taxon>
        <taxon>Exocentrus</taxon>
    </lineage>
</organism>
<dbReference type="Proteomes" id="UP001159042">
    <property type="component" value="Unassembled WGS sequence"/>
</dbReference>
<evidence type="ECO:0000313" key="2">
    <source>
        <dbReference type="Proteomes" id="UP001159042"/>
    </source>
</evidence>
<dbReference type="EMBL" id="JANEYG010000170">
    <property type="protein sequence ID" value="KAJ8911660.1"/>
    <property type="molecule type" value="Genomic_DNA"/>
</dbReference>
<comment type="caution">
    <text evidence="1">The sequence shown here is derived from an EMBL/GenBank/DDBJ whole genome shotgun (WGS) entry which is preliminary data.</text>
</comment>
<protein>
    <submittedName>
        <fullName evidence="1">Uncharacterized protein</fullName>
    </submittedName>
</protein>
<sequence length="50" mass="5765">MCTHMCLFHSSQYGTNMLSLFFWVCEDRMLGKLAFCPSTWNSSNLLEGIL</sequence>
<dbReference type="AlphaFoldDB" id="A0AAV8VCD9"/>
<accession>A0AAV8VCD9</accession>
<proteinExistence type="predicted"/>